<dbReference type="GO" id="GO:0007526">
    <property type="term" value="P:larval somatic muscle development"/>
    <property type="evidence" value="ECO:0007669"/>
    <property type="project" value="UniProtKB-ARBA"/>
</dbReference>
<dbReference type="GO" id="GO:0035167">
    <property type="term" value="P:larval lymph gland hemopoiesis"/>
    <property type="evidence" value="ECO:0007669"/>
    <property type="project" value="UniProtKB-ARBA"/>
</dbReference>
<evidence type="ECO:0000313" key="14">
    <source>
        <dbReference type="RefSeq" id="XP_018023181.1"/>
    </source>
</evidence>
<evidence type="ECO:0000256" key="6">
    <source>
        <dbReference type="ARBA" id="ARBA00022902"/>
    </source>
</evidence>
<gene>
    <name evidence="14" type="primary">LOC108679120</name>
</gene>
<dbReference type="GeneID" id="108679120"/>
<keyword evidence="4" id="KW-0221">Differentiation</keyword>
<dbReference type="OrthoDB" id="6331085at2759"/>
<evidence type="ECO:0000256" key="7">
    <source>
        <dbReference type="ARBA" id="ARBA00023242"/>
    </source>
</evidence>
<evidence type="ECO:0000256" key="10">
    <source>
        <dbReference type="SAM" id="MobiDB-lite"/>
    </source>
</evidence>
<dbReference type="GO" id="GO:0008406">
    <property type="term" value="P:gonad development"/>
    <property type="evidence" value="ECO:0007669"/>
    <property type="project" value="UniProtKB-ARBA"/>
</dbReference>
<dbReference type="GO" id="GO:0016199">
    <property type="term" value="P:axon midline choice point recognition"/>
    <property type="evidence" value="ECO:0007669"/>
    <property type="project" value="UniProtKB-ARBA"/>
</dbReference>
<evidence type="ECO:0000256" key="1">
    <source>
        <dbReference type="ARBA" id="ARBA00022473"/>
    </source>
</evidence>
<dbReference type="Pfam" id="PF00651">
    <property type="entry name" value="BTB"/>
    <property type="match status" value="1"/>
</dbReference>
<keyword evidence="3 9" id="KW-0863">Zinc-finger</keyword>
<evidence type="ECO:0000256" key="2">
    <source>
        <dbReference type="ARBA" id="ARBA00022723"/>
    </source>
</evidence>
<feature type="domain" description="C2H2-type" evidence="12">
    <location>
        <begin position="438"/>
        <end position="465"/>
    </location>
</feature>
<dbReference type="PROSITE" id="PS50097">
    <property type="entry name" value="BTB"/>
    <property type="match status" value="1"/>
</dbReference>
<dbReference type="Proteomes" id="UP000694843">
    <property type="component" value="Unplaced"/>
</dbReference>
<dbReference type="FunFam" id="3.30.160.60:FF:002343">
    <property type="entry name" value="Zinc finger protein 33A"/>
    <property type="match status" value="1"/>
</dbReference>
<dbReference type="PANTHER" id="PTHR23110:SF111">
    <property type="entry name" value="LONGITUDINALS LACKING PROTEIN, ISOFORMS F_I_K_T"/>
    <property type="match status" value="1"/>
</dbReference>
<reference evidence="14" key="1">
    <citation type="submission" date="2025-08" db="UniProtKB">
        <authorList>
            <consortium name="RefSeq"/>
        </authorList>
    </citation>
    <scope>IDENTIFICATION</scope>
    <source>
        <tissue evidence="14">Whole organism</tissue>
    </source>
</reference>
<dbReference type="AlphaFoldDB" id="A0A8B7PD45"/>
<evidence type="ECO:0000259" key="12">
    <source>
        <dbReference type="PROSITE" id="PS50157"/>
    </source>
</evidence>
<dbReference type="Gene3D" id="3.30.710.10">
    <property type="entry name" value="Potassium Channel Kv1.1, Chain A"/>
    <property type="match status" value="1"/>
</dbReference>
<protein>
    <submittedName>
        <fullName evidence="14">Longitudinals lacking protein, isoforms H/M/V isoform X4</fullName>
    </submittedName>
</protein>
<keyword evidence="1" id="KW-0217">Developmental protein</keyword>
<comment type="function">
    <text evidence="8">Putative transcription factor required for axon growth and guidance in the central and peripheral nervous systems. Repels CNS axons away from the midline by promoting the expression of the midline repellent sli and its receptor robo.</text>
</comment>
<keyword evidence="7" id="KW-0539">Nucleus</keyword>
<keyword evidence="13" id="KW-1185">Reference proteome</keyword>
<feature type="domain" description="BTB" evidence="11">
    <location>
        <begin position="31"/>
        <end position="96"/>
    </location>
</feature>
<evidence type="ECO:0000259" key="11">
    <source>
        <dbReference type="PROSITE" id="PS50097"/>
    </source>
</evidence>
<dbReference type="GO" id="GO:0006357">
    <property type="term" value="P:regulation of transcription by RNA polymerase II"/>
    <property type="evidence" value="ECO:0007669"/>
    <property type="project" value="TreeGrafter"/>
</dbReference>
<evidence type="ECO:0000256" key="5">
    <source>
        <dbReference type="ARBA" id="ARBA00022833"/>
    </source>
</evidence>
<dbReference type="PANTHER" id="PTHR23110">
    <property type="entry name" value="BTB DOMAIN TRANSCRIPTION FACTOR"/>
    <property type="match status" value="1"/>
</dbReference>
<dbReference type="InterPro" id="IPR036236">
    <property type="entry name" value="Znf_C2H2_sf"/>
</dbReference>
<evidence type="ECO:0000256" key="4">
    <source>
        <dbReference type="ARBA" id="ARBA00022782"/>
    </source>
</evidence>
<organism evidence="13 14">
    <name type="scientific">Hyalella azteca</name>
    <name type="common">Amphipod</name>
    <dbReference type="NCBI Taxonomy" id="294128"/>
    <lineage>
        <taxon>Eukaryota</taxon>
        <taxon>Metazoa</taxon>
        <taxon>Ecdysozoa</taxon>
        <taxon>Arthropoda</taxon>
        <taxon>Crustacea</taxon>
        <taxon>Multicrustacea</taxon>
        <taxon>Malacostraca</taxon>
        <taxon>Eumalacostraca</taxon>
        <taxon>Peracarida</taxon>
        <taxon>Amphipoda</taxon>
        <taxon>Senticaudata</taxon>
        <taxon>Talitrida</taxon>
        <taxon>Talitroidea</taxon>
        <taxon>Hyalellidae</taxon>
        <taxon>Hyalella</taxon>
    </lineage>
</organism>
<dbReference type="GO" id="GO:0007464">
    <property type="term" value="P:R3/R4 cell fate commitment"/>
    <property type="evidence" value="ECO:0007669"/>
    <property type="project" value="UniProtKB-ARBA"/>
</dbReference>
<dbReference type="RefSeq" id="XP_018023181.1">
    <property type="nucleotide sequence ID" value="XM_018167692.2"/>
</dbReference>
<dbReference type="SMART" id="SM00355">
    <property type="entry name" value="ZnF_C2H2"/>
    <property type="match status" value="2"/>
</dbReference>
<dbReference type="GO" id="GO:0005634">
    <property type="term" value="C:nucleus"/>
    <property type="evidence" value="ECO:0007669"/>
    <property type="project" value="UniProtKB-ARBA"/>
</dbReference>
<keyword evidence="6" id="KW-0524">Neurogenesis</keyword>
<dbReference type="InterPro" id="IPR051095">
    <property type="entry name" value="Dros_DevTransReg"/>
</dbReference>
<evidence type="ECO:0000313" key="13">
    <source>
        <dbReference type="Proteomes" id="UP000694843"/>
    </source>
</evidence>
<dbReference type="GO" id="GO:0045476">
    <property type="term" value="P:nurse cell apoptotic process"/>
    <property type="evidence" value="ECO:0007669"/>
    <property type="project" value="UniProtKB-ARBA"/>
</dbReference>
<dbReference type="SUPFAM" id="SSF54695">
    <property type="entry name" value="POZ domain"/>
    <property type="match status" value="1"/>
</dbReference>
<dbReference type="SMART" id="SM00225">
    <property type="entry name" value="BTB"/>
    <property type="match status" value="1"/>
</dbReference>
<keyword evidence="5" id="KW-0862">Zinc</keyword>
<dbReference type="Gene3D" id="3.30.160.60">
    <property type="entry name" value="Classic Zinc Finger"/>
    <property type="match status" value="2"/>
</dbReference>
<feature type="domain" description="C2H2-type" evidence="12">
    <location>
        <begin position="466"/>
        <end position="489"/>
    </location>
</feature>
<accession>A0A8B7PD45</accession>
<evidence type="ECO:0000256" key="8">
    <source>
        <dbReference type="ARBA" id="ARBA00037382"/>
    </source>
</evidence>
<dbReference type="PROSITE" id="PS00028">
    <property type="entry name" value="ZINC_FINGER_C2H2_1"/>
    <property type="match status" value="2"/>
</dbReference>
<evidence type="ECO:0000256" key="3">
    <source>
        <dbReference type="ARBA" id="ARBA00022771"/>
    </source>
</evidence>
<feature type="compositionally biased region" description="Basic residues" evidence="10">
    <location>
        <begin position="170"/>
        <end position="187"/>
    </location>
</feature>
<dbReference type="Pfam" id="PF00096">
    <property type="entry name" value="zf-C2H2"/>
    <property type="match status" value="1"/>
</dbReference>
<dbReference type="InterPro" id="IPR013087">
    <property type="entry name" value="Znf_C2H2_type"/>
</dbReference>
<dbReference type="PROSITE" id="PS50157">
    <property type="entry name" value="ZINC_FINGER_C2H2_2"/>
    <property type="match status" value="2"/>
</dbReference>
<sequence length="500" mass="55363">MATGLLSLKWNNHRSTFFHVLSNIRSKESYSDVTLACDGRFYSLHKFVLSTCSEYFEEMFERTQCKHPVIVLKDINSEDLEALLNYMYVGEVNVVQEKLAGLIKAAECLKIKGLAVPDEDPMESKDNSSIGREQHKRSQRGEDSPRAKRRRRENSSDVSEEILSPVRSRPSGRSRDHHHHHHHHGSHNAKSAPVAPSGDNEDGTRETQGLTDASEEAENSSINANRRSEGSNKNKSSSQIKSKREPEQMMLDGEEEGDVKTELQEADNNDVEEVDNKASLHEQLGLDMRDASNEDYDNAALLDEQHDESNLAGASGYQENSFLWEGDGSLSGFSAEGFTSEASQARQMVQESSPTRLVLPLQLSGSHLNVTNRTTAAGGVVSKSLATSLAGCVVPDVSTKPFRSSSSNARVAITNETTPSGVDNVPVACSLGYNNELIHCQFCTKVFRFRSEFLRHQRTHTGEKPFSCSVCGCSYTQLCSLKRHFLAAHPLAPQPAYFLK</sequence>
<feature type="region of interest" description="Disordered" evidence="10">
    <location>
        <begin position="117"/>
        <end position="262"/>
    </location>
</feature>
<dbReference type="GO" id="GO:0045467">
    <property type="term" value="P:R7 cell development"/>
    <property type="evidence" value="ECO:0007669"/>
    <property type="project" value="UniProtKB-ARBA"/>
</dbReference>
<name>A0A8B7PD45_HYAAZ</name>
<dbReference type="GO" id="GO:0008270">
    <property type="term" value="F:zinc ion binding"/>
    <property type="evidence" value="ECO:0007669"/>
    <property type="project" value="UniProtKB-KW"/>
</dbReference>
<dbReference type="SUPFAM" id="SSF57667">
    <property type="entry name" value="beta-beta-alpha zinc fingers"/>
    <property type="match status" value="1"/>
</dbReference>
<evidence type="ECO:0000256" key="9">
    <source>
        <dbReference type="PROSITE-ProRule" id="PRU00042"/>
    </source>
</evidence>
<dbReference type="InterPro" id="IPR011333">
    <property type="entry name" value="SKP1/BTB/POZ_sf"/>
</dbReference>
<proteinExistence type="predicted"/>
<keyword evidence="2" id="KW-0479">Metal-binding</keyword>
<dbReference type="GO" id="GO:0048813">
    <property type="term" value="P:dendrite morphogenesis"/>
    <property type="evidence" value="ECO:0007669"/>
    <property type="project" value="UniProtKB-ARBA"/>
</dbReference>
<dbReference type="CDD" id="cd18315">
    <property type="entry name" value="BTB_POZ_BAB-like"/>
    <property type="match status" value="1"/>
</dbReference>
<dbReference type="InterPro" id="IPR000210">
    <property type="entry name" value="BTB/POZ_dom"/>
</dbReference>